<evidence type="ECO:0000313" key="2">
    <source>
        <dbReference type="Proteomes" id="UP000593571"/>
    </source>
</evidence>
<sequence>MDRDGFPSQTTLLIFRPIWSKVCNHPQSLHTRNSNLTLFSPINVLFPVNGTTIHFVGPNRNLGRIHPPHSPEPPIYTSLSLPPNYFSIYPFFFFSIATTHTFILSHQDFSDSLQIIVPVSSHAHSTVFFIKPK</sequence>
<protein>
    <submittedName>
        <fullName evidence="1">Uncharacterized protein</fullName>
    </submittedName>
</protein>
<gene>
    <name evidence="1" type="ORF">HJG63_007922</name>
</gene>
<evidence type="ECO:0000313" key="1">
    <source>
        <dbReference type="EMBL" id="KAF6506085.1"/>
    </source>
</evidence>
<name>A0A7J8KB47_ROUAE</name>
<dbReference type="EMBL" id="JACASE010000001">
    <property type="protein sequence ID" value="KAF6506085.1"/>
    <property type="molecule type" value="Genomic_DNA"/>
</dbReference>
<keyword evidence="2" id="KW-1185">Reference proteome</keyword>
<dbReference type="Proteomes" id="UP000593571">
    <property type="component" value="Unassembled WGS sequence"/>
</dbReference>
<dbReference type="AlphaFoldDB" id="A0A7J8KB47"/>
<organism evidence="1 2">
    <name type="scientific">Rousettus aegyptiacus</name>
    <name type="common">Egyptian fruit bat</name>
    <name type="synonym">Pteropus aegyptiacus</name>
    <dbReference type="NCBI Taxonomy" id="9407"/>
    <lineage>
        <taxon>Eukaryota</taxon>
        <taxon>Metazoa</taxon>
        <taxon>Chordata</taxon>
        <taxon>Craniata</taxon>
        <taxon>Vertebrata</taxon>
        <taxon>Euteleostomi</taxon>
        <taxon>Mammalia</taxon>
        <taxon>Eutheria</taxon>
        <taxon>Laurasiatheria</taxon>
        <taxon>Chiroptera</taxon>
        <taxon>Yinpterochiroptera</taxon>
        <taxon>Pteropodoidea</taxon>
        <taxon>Pteropodidae</taxon>
        <taxon>Rousettinae</taxon>
        <taxon>Rousettus</taxon>
    </lineage>
</organism>
<reference evidence="1 2" key="1">
    <citation type="journal article" date="2020" name="Nature">
        <title>Six reference-quality genomes reveal evolution of bat adaptations.</title>
        <authorList>
            <person name="Jebb D."/>
            <person name="Huang Z."/>
            <person name="Pippel M."/>
            <person name="Hughes G.M."/>
            <person name="Lavrichenko K."/>
            <person name="Devanna P."/>
            <person name="Winkler S."/>
            <person name="Jermiin L.S."/>
            <person name="Skirmuntt E.C."/>
            <person name="Katzourakis A."/>
            <person name="Burkitt-Gray L."/>
            <person name="Ray D.A."/>
            <person name="Sullivan K.A.M."/>
            <person name="Roscito J.G."/>
            <person name="Kirilenko B.M."/>
            <person name="Davalos L.M."/>
            <person name="Corthals A.P."/>
            <person name="Power M.L."/>
            <person name="Jones G."/>
            <person name="Ransome R.D."/>
            <person name="Dechmann D.K.N."/>
            <person name="Locatelli A.G."/>
            <person name="Puechmaille S.J."/>
            <person name="Fedrigo O."/>
            <person name="Jarvis E.D."/>
            <person name="Hiller M."/>
            <person name="Vernes S.C."/>
            <person name="Myers E.W."/>
            <person name="Teeling E.C."/>
        </authorList>
    </citation>
    <scope>NUCLEOTIDE SEQUENCE [LARGE SCALE GENOMIC DNA]</scope>
    <source>
        <strain evidence="1">MRouAeg1</strain>
        <tissue evidence="1">Muscle</tissue>
    </source>
</reference>
<accession>A0A7J8KB47</accession>
<proteinExistence type="predicted"/>
<comment type="caution">
    <text evidence="1">The sequence shown here is derived from an EMBL/GenBank/DDBJ whole genome shotgun (WGS) entry which is preliminary data.</text>
</comment>